<dbReference type="RefSeq" id="WP_093662230.1">
    <property type="nucleotide sequence ID" value="NZ_FNHI01000035.1"/>
</dbReference>
<proteinExistence type="predicted"/>
<sequence>MEQESKSVDAAQLQRSLRFSKLPDRIRLEDTVEERPAVPHDADGGAYNADWWLIRMGGL</sequence>
<dbReference type="Proteomes" id="UP000199063">
    <property type="component" value="Unassembled WGS sequence"/>
</dbReference>
<accession>A0A1H0DQR6</accession>
<dbReference type="OrthoDB" id="3638127at2"/>
<evidence type="ECO:0000313" key="1">
    <source>
        <dbReference type="EMBL" id="SDN72396.1"/>
    </source>
</evidence>
<dbReference type="EMBL" id="FNHI01000035">
    <property type="protein sequence ID" value="SDN72396.1"/>
    <property type="molecule type" value="Genomic_DNA"/>
</dbReference>
<organism evidence="1 2">
    <name type="scientific">Streptomyces wuyuanensis</name>
    <dbReference type="NCBI Taxonomy" id="1196353"/>
    <lineage>
        <taxon>Bacteria</taxon>
        <taxon>Bacillati</taxon>
        <taxon>Actinomycetota</taxon>
        <taxon>Actinomycetes</taxon>
        <taxon>Kitasatosporales</taxon>
        <taxon>Streptomycetaceae</taxon>
        <taxon>Streptomyces</taxon>
    </lineage>
</organism>
<dbReference type="GeneID" id="40834214"/>
<dbReference type="AlphaFoldDB" id="A0A1H0DQR6"/>
<evidence type="ECO:0000313" key="2">
    <source>
        <dbReference type="Proteomes" id="UP000199063"/>
    </source>
</evidence>
<protein>
    <submittedName>
        <fullName evidence="1">Uncharacterized protein</fullName>
    </submittedName>
</protein>
<reference evidence="2" key="1">
    <citation type="submission" date="2016-10" db="EMBL/GenBank/DDBJ databases">
        <authorList>
            <person name="Varghese N."/>
            <person name="Submissions S."/>
        </authorList>
    </citation>
    <scope>NUCLEOTIDE SEQUENCE [LARGE SCALE GENOMIC DNA]</scope>
    <source>
        <strain evidence="2">CGMCC 4.7042</strain>
    </source>
</reference>
<keyword evidence="2" id="KW-1185">Reference proteome</keyword>
<name>A0A1H0DQR6_9ACTN</name>
<gene>
    <name evidence="1" type="ORF">SAMN05444921_13547</name>
</gene>